<evidence type="ECO:0000313" key="5">
    <source>
        <dbReference type="Proteomes" id="UP000541444"/>
    </source>
</evidence>
<dbReference type="Proteomes" id="UP000541444">
    <property type="component" value="Unassembled WGS sequence"/>
</dbReference>
<keyword evidence="5" id="KW-1185">Reference proteome</keyword>
<dbReference type="EMBL" id="JACGCM010001147">
    <property type="protein sequence ID" value="KAF6160918.1"/>
    <property type="molecule type" value="Genomic_DNA"/>
</dbReference>
<protein>
    <submittedName>
        <fullName evidence="4">Uncharacterized protein</fullName>
    </submittedName>
</protein>
<evidence type="ECO:0000256" key="2">
    <source>
        <dbReference type="ARBA" id="ARBA00022803"/>
    </source>
</evidence>
<gene>
    <name evidence="4" type="ORF">GIB67_025453</name>
</gene>
<dbReference type="SMART" id="SM00028">
    <property type="entry name" value="TPR"/>
    <property type="match status" value="2"/>
</dbReference>
<keyword evidence="1" id="KW-0677">Repeat</keyword>
<organism evidence="4 5">
    <name type="scientific">Kingdonia uniflora</name>
    <dbReference type="NCBI Taxonomy" id="39325"/>
    <lineage>
        <taxon>Eukaryota</taxon>
        <taxon>Viridiplantae</taxon>
        <taxon>Streptophyta</taxon>
        <taxon>Embryophyta</taxon>
        <taxon>Tracheophyta</taxon>
        <taxon>Spermatophyta</taxon>
        <taxon>Magnoliopsida</taxon>
        <taxon>Ranunculales</taxon>
        <taxon>Circaeasteraceae</taxon>
        <taxon>Kingdonia</taxon>
    </lineage>
</organism>
<dbReference type="Gene3D" id="1.25.40.10">
    <property type="entry name" value="Tetratricopeptide repeat domain"/>
    <property type="match status" value="2"/>
</dbReference>
<dbReference type="SUPFAM" id="SSF48452">
    <property type="entry name" value="TPR-like"/>
    <property type="match status" value="2"/>
</dbReference>
<proteinExistence type="predicted"/>
<dbReference type="GO" id="GO:0055087">
    <property type="term" value="C:Ski complex"/>
    <property type="evidence" value="ECO:0007669"/>
    <property type="project" value="InterPro"/>
</dbReference>
<reference evidence="4 5" key="1">
    <citation type="journal article" date="2020" name="IScience">
        <title>Genome Sequencing of the Endangered Kingdonia uniflora (Circaeasteraceae, Ranunculales) Reveals Potential Mechanisms of Evolutionary Specialization.</title>
        <authorList>
            <person name="Sun Y."/>
            <person name="Deng T."/>
            <person name="Zhang A."/>
            <person name="Moore M.J."/>
            <person name="Landis J.B."/>
            <person name="Lin N."/>
            <person name="Zhang H."/>
            <person name="Zhang X."/>
            <person name="Huang J."/>
            <person name="Zhang X."/>
            <person name="Sun H."/>
            <person name="Wang H."/>
        </authorList>
    </citation>
    <scope>NUCLEOTIDE SEQUENCE [LARGE SCALE GENOMIC DNA]</scope>
    <source>
        <strain evidence="4">TB1705</strain>
        <tissue evidence="4">Leaf</tissue>
    </source>
</reference>
<accession>A0A7J7N1W7</accession>
<keyword evidence="2 3" id="KW-0802">TPR repeat</keyword>
<dbReference type="PANTHER" id="PTHR15704">
    <property type="entry name" value="SUPERKILLER 3 PROTEIN-RELATED"/>
    <property type="match status" value="1"/>
</dbReference>
<feature type="repeat" description="TPR" evidence="3">
    <location>
        <begin position="207"/>
        <end position="240"/>
    </location>
</feature>
<dbReference type="InterPro" id="IPR011990">
    <property type="entry name" value="TPR-like_helical_dom_sf"/>
</dbReference>
<evidence type="ECO:0000256" key="3">
    <source>
        <dbReference type="PROSITE-ProRule" id="PRU00339"/>
    </source>
</evidence>
<dbReference type="OrthoDB" id="421075at2759"/>
<evidence type="ECO:0000313" key="4">
    <source>
        <dbReference type="EMBL" id="KAF6160918.1"/>
    </source>
</evidence>
<sequence>MGIEHFQHALEISPGNVAAYFGLASGLLGLSKECVNNGAFSWGALLLEEASDVANASTVLTGNASCTWKLHGDIQLAYAKCVPWTNEQWTSDTIEMAYITSVSSWKNKRLLAAISARRSYQRALHLTPWEATLYTDVAISVDLISSLEEKTNDEPDAWQLPEKMALGGLLLEGNNSDFWVALGCLSSNTALKQHALIRGLQLDVSLAVAWAYLGKIYRKIGEKNMTRQAFDHARSIDPSLALPWAGMSADISCAPEESYESCLRAVQIMPLAEFQIGLAKLAFDSGHLVSSQAFGAIRQAVLRAPHYPESHNLSGLLSEARSDYQSAISAYRLARLAIGSFAGTSPKSHFNDISVNLARALCAAGNALDASRECEDLKKEGLLDTRGLQVYAVSLWQLGKHDLALSVARTLASSVSTIDQTTAAASISFIFKLMYWISGQESTTTSILKMPRELLKSSKISFIVSVIDALDHSNRLESVISTTRDCLTSQAEITGMHFVIALRKLLRHGSEHCLGIQSGVNHLRKALHMYPNSGLIRNLLGYLLLTRKEHKDPHIAIRCSVMDLPGYPVIKGLKPAYEILGAATISCYFSTTFNPALSFPTCKDQFLHGAEVIQQLQRCLHQEPWNCNARYLLLLNVQQKAREARFPRHLCVVLERLVYVSLSNKECSEYQRFHILLCASEICLQCGDPAGCIKHAVEASELSVPDGNLFFAHLSLCRAYAARDDVLKLQKEYRKCLQLKTDYPIGWICLKYLESRYKLQIDLNTIDMIFEGCLKENDISRNIWMSIFALVCGQSSMWNMDFLQAEEALSYACSLAPADSCLFLCHGAICMELVRKNRGLQFLSLAKRSLIKAQKTSPVPLPIVSALLAQTEASLGAKAKWGINLSHEWFSWPPEKRPAELYFQMYLREKAQKVGFDSSSIQESYDCSYKWILRAIHLNPSSSRYWKVLQKVWE</sequence>
<dbReference type="AlphaFoldDB" id="A0A7J7N1W7"/>
<name>A0A7J7N1W7_9MAGN</name>
<dbReference type="InterPro" id="IPR019734">
    <property type="entry name" value="TPR_rpt"/>
</dbReference>
<comment type="caution">
    <text evidence="4">The sequence shown here is derived from an EMBL/GenBank/DDBJ whole genome shotgun (WGS) entry which is preliminary data.</text>
</comment>
<dbReference type="PROSITE" id="PS50005">
    <property type="entry name" value="TPR"/>
    <property type="match status" value="1"/>
</dbReference>
<dbReference type="PANTHER" id="PTHR15704:SF7">
    <property type="entry name" value="SUPERKILLER COMPLEX PROTEIN 3"/>
    <property type="match status" value="1"/>
</dbReference>
<evidence type="ECO:0000256" key="1">
    <source>
        <dbReference type="ARBA" id="ARBA00022737"/>
    </source>
</evidence>
<dbReference type="GO" id="GO:0006401">
    <property type="term" value="P:RNA catabolic process"/>
    <property type="evidence" value="ECO:0007669"/>
    <property type="project" value="InterPro"/>
</dbReference>
<dbReference type="InterPro" id="IPR039226">
    <property type="entry name" value="Ski3/TTC37"/>
</dbReference>